<dbReference type="GO" id="GO:0005886">
    <property type="term" value="C:plasma membrane"/>
    <property type="evidence" value="ECO:0007669"/>
    <property type="project" value="UniProtKB-SubCell"/>
</dbReference>
<keyword evidence="10" id="KW-0997">Cell inner membrane</keyword>
<dbReference type="RefSeq" id="WP_120176528.1">
    <property type="nucleotide sequence ID" value="NZ_AP018786.1"/>
</dbReference>
<dbReference type="HAMAP" id="MF_02078">
    <property type="entry name" value="MurJ_MviN"/>
    <property type="match status" value="1"/>
</dbReference>
<comment type="subcellular location">
    <subcellularLocation>
        <location evidence="10">Cell inner membrane</location>
        <topology evidence="10">Multi-pass membrane protein</topology>
    </subcellularLocation>
    <subcellularLocation>
        <location evidence="1">Cell membrane</location>
        <topology evidence="1">Multi-pass membrane protein</topology>
    </subcellularLocation>
</comment>
<keyword evidence="10 11" id="KW-0813">Transport</keyword>
<keyword evidence="6 10" id="KW-1133">Transmembrane helix</keyword>
<dbReference type="PRINTS" id="PR01806">
    <property type="entry name" value="VIRFACTRMVIN"/>
</dbReference>
<dbReference type="EMBL" id="AP018786">
    <property type="protein sequence ID" value="BBF22860.1"/>
    <property type="molecule type" value="Genomic_DNA"/>
</dbReference>
<dbReference type="InterPro" id="IPR051050">
    <property type="entry name" value="Lipid_II_flippase_MurJ/MviN"/>
</dbReference>
<evidence type="ECO:0000313" key="13">
    <source>
        <dbReference type="Proteomes" id="UP000271003"/>
    </source>
</evidence>
<evidence type="ECO:0000256" key="4">
    <source>
        <dbReference type="ARBA" id="ARBA00022960"/>
    </source>
</evidence>
<feature type="transmembrane region" description="Helical" evidence="10">
    <location>
        <begin position="87"/>
        <end position="114"/>
    </location>
</feature>
<dbReference type="Proteomes" id="UP000271003">
    <property type="component" value="Chromosome"/>
</dbReference>
<feature type="transmembrane region" description="Helical" evidence="10">
    <location>
        <begin position="414"/>
        <end position="432"/>
    </location>
</feature>
<comment type="similarity">
    <text evidence="9 10 11">Belongs to the MurJ/MviN family.</text>
</comment>
<feature type="transmembrane region" description="Helical" evidence="10">
    <location>
        <begin position="476"/>
        <end position="503"/>
    </location>
</feature>
<evidence type="ECO:0000256" key="9">
    <source>
        <dbReference type="ARBA" id="ARBA00061532"/>
    </source>
</evidence>
<evidence type="ECO:0000256" key="3">
    <source>
        <dbReference type="ARBA" id="ARBA00022692"/>
    </source>
</evidence>
<keyword evidence="3 10" id="KW-0812">Transmembrane</keyword>
<gene>
    <name evidence="10" type="primary">murJ</name>
    <name evidence="12" type="ORF">SUTMEG_07510</name>
</gene>
<dbReference type="CDD" id="cd13123">
    <property type="entry name" value="MATE_MurJ_like"/>
    <property type="match status" value="1"/>
</dbReference>
<dbReference type="KEGG" id="sutt:SUTMEG_07510"/>
<evidence type="ECO:0000256" key="8">
    <source>
        <dbReference type="ARBA" id="ARBA00060041"/>
    </source>
</evidence>
<reference evidence="12 13" key="1">
    <citation type="journal article" date="2018" name="Int. J. Syst. Evol. Microbiol.">
        <title>Mesosutterella multiformis gen. nov., sp. nov., a member of the family Sutterellaceae and Sutterella megalosphaeroides sp. nov., isolated from human faeces.</title>
        <authorList>
            <person name="Sakamoto M."/>
            <person name="Ikeyama N."/>
            <person name="Kunihiro T."/>
            <person name="Iino T."/>
            <person name="Yuki M."/>
            <person name="Ohkuma M."/>
        </authorList>
    </citation>
    <scope>NUCLEOTIDE SEQUENCE [LARGE SCALE GENOMIC DNA]</scope>
    <source>
        <strain evidence="12 13">6FBBBH3</strain>
    </source>
</reference>
<organism evidence="12 13">
    <name type="scientific">Sutterella megalosphaeroides</name>
    <dbReference type="NCBI Taxonomy" id="2494234"/>
    <lineage>
        <taxon>Bacteria</taxon>
        <taxon>Pseudomonadati</taxon>
        <taxon>Pseudomonadota</taxon>
        <taxon>Betaproteobacteria</taxon>
        <taxon>Burkholderiales</taxon>
        <taxon>Sutterellaceae</taxon>
        <taxon>Sutterella</taxon>
    </lineage>
</organism>
<proteinExistence type="inferred from homology"/>
<feature type="transmembrane region" description="Helical" evidence="10">
    <location>
        <begin position="161"/>
        <end position="180"/>
    </location>
</feature>
<evidence type="ECO:0000256" key="7">
    <source>
        <dbReference type="ARBA" id="ARBA00023136"/>
    </source>
</evidence>
<evidence type="ECO:0000256" key="5">
    <source>
        <dbReference type="ARBA" id="ARBA00022984"/>
    </source>
</evidence>
<evidence type="ECO:0000256" key="11">
    <source>
        <dbReference type="PIRNR" id="PIRNR002869"/>
    </source>
</evidence>
<feature type="transmembrane region" description="Helical" evidence="10">
    <location>
        <begin position="232"/>
        <end position="257"/>
    </location>
</feature>
<evidence type="ECO:0000256" key="1">
    <source>
        <dbReference type="ARBA" id="ARBA00004651"/>
    </source>
</evidence>
<feature type="transmembrane region" description="Helical" evidence="10">
    <location>
        <begin position="316"/>
        <end position="340"/>
    </location>
</feature>
<keyword evidence="10 11" id="KW-0961">Cell wall biogenesis/degradation</keyword>
<dbReference type="GO" id="GO:0009252">
    <property type="term" value="P:peptidoglycan biosynthetic process"/>
    <property type="evidence" value="ECO:0007669"/>
    <property type="project" value="UniProtKB-UniRule"/>
</dbReference>
<dbReference type="Pfam" id="PF03023">
    <property type="entry name" value="MurJ"/>
    <property type="match status" value="1"/>
</dbReference>
<dbReference type="NCBIfam" id="TIGR01695">
    <property type="entry name" value="murJ_mviN"/>
    <property type="match status" value="1"/>
</dbReference>
<dbReference type="GO" id="GO:0015648">
    <property type="term" value="F:lipid-linked peptidoglycan transporter activity"/>
    <property type="evidence" value="ECO:0007669"/>
    <property type="project" value="UniProtKB-UniRule"/>
</dbReference>
<keyword evidence="13" id="KW-1185">Reference proteome</keyword>
<keyword evidence="7 10" id="KW-0472">Membrane</keyword>
<dbReference type="PIRSF" id="PIRSF002869">
    <property type="entry name" value="MviN"/>
    <property type="match status" value="1"/>
</dbReference>
<dbReference type="OrthoDB" id="9816572at2"/>
<evidence type="ECO:0000256" key="2">
    <source>
        <dbReference type="ARBA" id="ARBA00022475"/>
    </source>
</evidence>
<feature type="transmembrane region" description="Helical" evidence="10">
    <location>
        <begin position="186"/>
        <end position="211"/>
    </location>
</feature>
<keyword evidence="5 10" id="KW-0573">Peptidoglycan synthesis</keyword>
<feature type="transmembrane region" description="Helical" evidence="10">
    <location>
        <begin position="360"/>
        <end position="378"/>
    </location>
</feature>
<feature type="transmembrane region" description="Helical" evidence="10">
    <location>
        <begin position="277"/>
        <end position="295"/>
    </location>
</feature>
<comment type="pathway">
    <text evidence="10">Cell wall biogenesis; peptidoglycan biosynthesis.</text>
</comment>
<name>A0A2Z6IAD7_9BURK</name>
<dbReference type="GO" id="GO:0008360">
    <property type="term" value="P:regulation of cell shape"/>
    <property type="evidence" value="ECO:0007669"/>
    <property type="project" value="UniProtKB-UniRule"/>
</dbReference>
<feature type="transmembrane region" description="Helical" evidence="10">
    <location>
        <begin position="390"/>
        <end position="408"/>
    </location>
</feature>
<feature type="transmembrane region" description="Helical" evidence="10">
    <location>
        <begin position="444"/>
        <end position="464"/>
    </location>
</feature>
<evidence type="ECO:0000313" key="12">
    <source>
        <dbReference type="EMBL" id="BBF22860.1"/>
    </source>
</evidence>
<dbReference type="PANTHER" id="PTHR47019:SF1">
    <property type="entry name" value="LIPID II FLIPPASE MURJ"/>
    <property type="match status" value="1"/>
</dbReference>
<dbReference type="PANTHER" id="PTHR47019">
    <property type="entry name" value="LIPID II FLIPPASE MURJ"/>
    <property type="match status" value="1"/>
</dbReference>
<comment type="function">
    <text evidence="8 10 11">Involved in peptidoglycan biosynthesis. Transports lipid-linked peptidoglycan precursors from the inner to the outer leaflet of the cytoplasmic membrane.</text>
</comment>
<dbReference type="GO" id="GO:0071555">
    <property type="term" value="P:cell wall organization"/>
    <property type="evidence" value="ECO:0007669"/>
    <property type="project" value="UniProtKB-UniRule"/>
</dbReference>
<dbReference type="GO" id="GO:0034204">
    <property type="term" value="P:lipid translocation"/>
    <property type="evidence" value="ECO:0007669"/>
    <property type="project" value="TreeGrafter"/>
</dbReference>
<evidence type="ECO:0000256" key="10">
    <source>
        <dbReference type="HAMAP-Rule" id="MF_02078"/>
    </source>
</evidence>
<sequence>MSLIKSAATISGLTLVSRITGVIRDMLIARYFGASAETDAFYVAFRLPNMLRRLFAEGAFQQAFVPMLSDVRERESPERGAAFVDHVFTILGAAVLAASVLGVLCSPLLVWAIAGGMSENGEAFDLAVALTRFMFPYIAFMSLVALAASILNTLKHFAIPAATPILLNLSFIGCTILVAPRLEEPIWALAGAVMLGGVLQLGAQWVALARLGVRLRPRAFGTSLADADVRRVLKLMVPALFGVGVAQLSILINTNIASHLGHGAVTWLNYADRLMEFPTALLGVALGTVLLPGLSAAFAKNDLERYNGLLDHGLRLVVLVGLPASVGLWLTADALVAFLFQGRNFSPEDVRQTATAVVGYSAGLMGLIALKIVAPAFYARKDIRTPVRAAFASLVVVQLVNLAAVPLLAHAGLALSVGLGSCVNALTLLVILGKRRIYKPLAGWGVYALRVFLATALMGAALYWVQDGQDWTQLGWAYRALGVALLVAGAAVLYFGVLFVTGWRLRDLRPAKN</sequence>
<dbReference type="InterPro" id="IPR004268">
    <property type="entry name" value="MurJ"/>
</dbReference>
<protein>
    <recommendedName>
        <fullName evidence="10">Probable lipid II flippase MurJ</fullName>
    </recommendedName>
</protein>
<dbReference type="UniPathway" id="UPA00219"/>
<evidence type="ECO:0000256" key="6">
    <source>
        <dbReference type="ARBA" id="ARBA00022989"/>
    </source>
</evidence>
<feature type="transmembrane region" description="Helical" evidence="10">
    <location>
        <begin position="134"/>
        <end position="154"/>
    </location>
</feature>
<keyword evidence="4 10" id="KW-0133">Cell shape</keyword>
<accession>A0A2Z6IAD7</accession>
<dbReference type="AlphaFoldDB" id="A0A2Z6IAD7"/>
<keyword evidence="2 10" id="KW-1003">Cell membrane</keyword>